<reference evidence="2" key="1">
    <citation type="submission" date="2021-02" db="EMBL/GenBank/DDBJ databases">
        <authorList>
            <person name="Nowell W R."/>
        </authorList>
    </citation>
    <scope>NUCLEOTIDE SEQUENCE</scope>
</reference>
<gene>
    <name evidence="1" type="ORF">OVA965_LOCUS44597</name>
    <name evidence="2" type="ORF">TMI583_LOCUS47483</name>
</gene>
<organism evidence="2 3">
    <name type="scientific">Didymodactylos carnosus</name>
    <dbReference type="NCBI Taxonomy" id="1234261"/>
    <lineage>
        <taxon>Eukaryota</taxon>
        <taxon>Metazoa</taxon>
        <taxon>Spiralia</taxon>
        <taxon>Gnathifera</taxon>
        <taxon>Rotifera</taxon>
        <taxon>Eurotatoria</taxon>
        <taxon>Bdelloidea</taxon>
        <taxon>Philodinida</taxon>
        <taxon>Philodinidae</taxon>
        <taxon>Didymodactylos</taxon>
    </lineage>
</organism>
<dbReference type="AlphaFoldDB" id="A0A8S2XB47"/>
<sequence>SIDIHNIDEKDEYSSVAVINQPRSVVKLQSWLQMANCSSAIPEYNGCATKNLSKNVCIVLIRF</sequence>
<dbReference type="Proteomes" id="UP000682733">
    <property type="component" value="Unassembled WGS sequence"/>
</dbReference>
<name>A0A8S2XB47_9BILA</name>
<comment type="caution">
    <text evidence="2">The sequence shown here is derived from an EMBL/GenBank/DDBJ whole genome shotgun (WGS) entry which is preliminary data.</text>
</comment>
<protein>
    <submittedName>
        <fullName evidence="2">Uncharacterized protein</fullName>
    </submittedName>
</protein>
<dbReference type="Proteomes" id="UP000677228">
    <property type="component" value="Unassembled WGS sequence"/>
</dbReference>
<evidence type="ECO:0000313" key="3">
    <source>
        <dbReference type="Proteomes" id="UP000682733"/>
    </source>
</evidence>
<dbReference type="EMBL" id="CAJOBA010092138">
    <property type="protein sequence ID" value="CAF4489063.1"/>
    <property type="molecule type" value="Genomic_DNA"/>
</dbReference>
<accession>A0A8S2XB47</accession>
<dbReference type="EMBL" id="CAJNOK010064459">
    <property type="protein sequence ID" value="CAF1646698.1"/>
    <property type="molecule type" value="Genomic_DNA"/>
</dbReference>
<evidence type="ECO:0000313" key="2">
    <source>
        <dbReference type="EMBL" id="CAF4489063.1"/>
    </source>
</evidence>
<proteinExistence type="predicted"/>
<evidence type="ECO:0000313" key="1">
    <source>
        <dbReference type="EMBL" id="CAF1646698.1"/>
    </source>
</evidence>
<feature type="non-terminal residue" evidence="2">
    <location>
        <position position="1"/>
    </location>
</feature>